<accession>A0A0F9N2M6</accession>
<comment type="caution">
    <text evidence="1">The sequence shown here is derived from an EMBL/GenBank/DDBJ whole genome shotgun (WGS) entry which is preliminary data.</text>
</comment>
<dbReference type="EMBL" id="LAZR01004052">
    <property type="protein sequence ID" value="KKN12234.1"/>
    <property type="molecule type" value="Genomic_DNA"/>
</dbReference>
<evidence type="ECO:0000313" key="1">
    <source>
        <dbReference type="EMBL" id="KKN12234.1"/>
    </source>
</evidence>
<name>A0A0F9N2M6_9ZZZZ</name>
<reference evidence="1" key="1">
    <citation type="journal article" date="2015" name="Nature">
        <title>Complex archaea that bridge the gap between prokaryotes and eukaryotes.</title>
        <authorList>
            <person name="Spang A."/>
            <person name="Saw J.H."/>
            <person name="Jorgensen S.L."/>
            <person name="Zaremba-Niedzwiedzka K."/>
            <person name="Martijn J."/>
            <person name="Lind A.E."/>
            <person name="van Eijk R."/>
            <person name="Schleper C."/>
            <person name="Guy L."/>
            <person name="Ettema T.J."/>
        </authorList>
    </citation>
    <scope>NUCLEOTIDE SEQUENCE</scope>
</reference>
<organism evidence="1">
    <name type="scientific">marine sediment metagenome</name>
    <dbReference type="NCBI Taxonomy" id="412755"/>
    <lineage>
        <taxon>unclassified sequences</taxon>
        <taxon>metagenomes</taxon>
        <taxon>ecological metagenomes</taxon>
    </lineage>
</organism>
<sequence>MSYYYKNYNDQWRFRIFSFNISTKKRKWSIESWSKGNYTGEGAQRISYHGSFTMTFERRQDAKDHIEGSYGGIRSLGKIESVYEGWQESTPQRKRP</sequence>
<proteinExistence type="predicted"/>
<gene>
    <name evidence="1" type="ORF">LCGC14_1018510</name>
</gene>
<dbReference type="AlphaFoldDB" id="A0A0F9N2M6"/>
<protein>
    <submittedName>
        <fullName evidence="1">Uncharacterized protein</fullName>
    </submittedName>
</protein>